<keyword evidence="3" id="KW-1185">Reference proteome</keyword>
<sequence length="252" mass="28946">MKKNARKNQIEELMEEGLELDNELDREDENTDENGDIEGNIEGDDDWVNENEEDDDDWDDEDDEQDDDGWGDEGDEEDEEDDDGWDDEGDEEDEEDDDGWEDEDDKEDDDGNDDYDEDKDDDLEDLFILGNSKRRAILDEGNYIAKIGKITAESQATGLYGPWTKITVPFKINNPKDDKVITVNFVASSHLSPTSKLFILLEEVLGKSPSGQIDIREIEGKKVKVNIEHNLDKLGNEWEAIAEVRRIKKKNR</sequence>
<dbReference type="STRING" id="426128.SAMN05660297_02630"/>
<feature type="compositionally biased region" description="Acidic residues" evidence="1">
    <location>
        <begin position="12"/>
        <end position="120"/>
    </location>
</feature>
<proteinExistence type="predicted"/>
<protein>
    <submittedName>
        <fullName evidence="2">Uncharacterized protein</fullName>
    </submittedName>
</protein>
<dbReference type="AlphaFoldDB" id="A0A1I0F1W9"/>
<evidence type="ECO:0000313" key="2">
    <source>
        <dbReference type="EMBL" id="SET51616.1"/>
    </source>
</evidence>
<evidence type="ECO:0000256" key="1">
    <source>
        <dbReference type="SAM" id="MobiDB-lite"/>
    </source>
</evidence>
<reference evidence="2 3" key="1">
    <citation type="submission" date="2016-10" db="EMBL/GenBank/DDBJ databases">
        <authorList>
            <person name="de Groot N.N."/>
        </authorList>
    </citation>
    <scope>NUCLEOTIDE SEQUENCE [LARGE SCALE GENOMIC DNA]</scope>
    <source>
        <strain evidence="2 3">DSM 18979</strain>
    </source>
</reference>
<name>A0A1I0F1W9_9FIRM</name>
<accession>A0A1I0F1W9</accession>
<feature type="region of interest" description="Disordered" evidence="1">
    <location>
        <begin position="1"/>
        <end position="120"/>
    </location>
</feature>
<organism evidence="2 3">
    <name type="scientific">Natronincola peptidivorans</name>
    <dbReference type="NCBI Taxonomy" id="426128"/>
    <lineage>
        <taxon>Bacteria</taxon>
        <taxon>Bacillati</taxon>
        <taxon>Bacillota</taxon>
        <taxon>Clostridia</taxon>
        <taxon>Peptostreptococcales</taxon>
        <taxon>Natronincolaceae</taxon>
        <taxon>Natronincola</taxon>
    </lineage>
</organism>
<evidence type="ECO:0000313" key="3">
    <source>
        <dbReference type="Proteomes" id="UP000199568"/>
    </source>
</evidence>
<gene>
    <name evidence="2" type="ORF">SAMN05660297_02630</name>
</gene>
<dbReference type="RefSeq" id="WP_170834817.1">
    <property type="nucleotide sequence ID" value="NZ_FOHU01000013.1"/>
</dbReference>
<dbReference type="Proteomes" id="UP000199568">
    <property type="component" value="Unassembled WGS sequence"/>
</dbReference>
<dbReference type="EMBL" id="FOHU01000013">
    <property type="protein sequence ID" value="SET51616.1"/>
    <property type="molecule type" value="Genomic_DNA"/>
</dbReference>